<gene>
    <name evidence="2" type="ORF">EX30DRAFT_364883</name>
</gene>
<sequence length="557" mass="61755">MSHHHPHHHPHHRPLHTAQALHTFFHTLSPTSLLSARTGTITHLRIPPGHQAAFPPSLILTPSDQHLEHVVTGLVLPVYTSRGEFWAYDGIYRVTGRKRISTWVVAELAKVGMGEDPVVVGKKNAEVKSIFGGVRDDDGGGGGGGLEVHWTLPPPPPPPPAPTPPAQAPQRVRSGEGERQRESAPSSVAASVYMAHPPPMFSAPEMLRADSETIGASDYGSLRDRLAAMHIPVVPPPPPPHKDKPYSPEPRDTKLEGCRDREERRARYEDRMMFSSGSSERRRYKEPKEERKERKERKEKEKSARSDEEKMMKKKLPEAPLPPPPPRKSSPPMATTTAVVTPIVVPMVQPKEKVAPCESVDELSKGDEYTEISAPTEVMVSSLSDSGFIPVENDDDDESDRWSVLSTGPVDRQWTMLYEEKDEVVQFINPRDLPILISALRAATPHGKPNTTTRPQHLSNNSLPSKKDDVATIARLAPPFNKGGNTIHDQSSRSLSGSVEHAERRCYTSVQPLKAKRVREEYRYPTDSSKSTVYAALVSGVFKHEFSSSQCINLDLQ</sequence>
<evidence type="ECO:0000313" key="2">
    <source>
        <dbReference type="EMBL" id="TGZ79844.1"/>
    </source>
</evidence>
<feature type="compositionally biased region" description="Pro residues" evidence="1">
    <location>
        <begin position="152"/>
        <end position="167"/>
    </location>
</feature>
<dbReference type="OrthoDB" id="2563155at2759"/>
<reference evidence="2 3" key="1">
    <citation type="submission" date="2019-04" db="EMBL/GenBank/DDBJ databases">
        <title>Comparative genomics and transcriptomics to analyze fruiting body development in filamentous ascomycetes.</title>
        <authorList>
            <consortium name="DOE Joint Genome Institute"/>
            <person name="Lutkenhaus R."/>
            <person name="Traeger S."/>
            <person name="Breuer J."/>
            <person name="Kuo A."/>
            <person name="Lipzen A."/>
            <person name="Pangilinan J."/>
            <person name="Dilworth D."/>
            <person name="Sandor L."/>
            <person name="Poggeler S."/>
            <person name="Barry K."/>
            <person name="Grigoriev I.V."/>
            <person name="Nowrousian M."/>
        </authorList>
    </citation>
    <scope>NUCLEOTIDE SEQUENCE [LARGE SCALE GENOMIC DNA]</scope>
    <source>
        <strain evidence="2 3">CBS 389.68</strain>
    </source>
</reference>
<dbReference type="InParanoid" id="A0A4S2MTM5"/>
<feature type="region of interest" description="Disordered" evidence="1">
    <location>
        <begin position="445"/>
        <end position="465"/>
    </location>
</feature>
<feature type="region of interest" description="Disordered" evidence="1">
    <location>
        <begin position="131"/>
        <end position="189"/>
    </location>
</feature>
<feature type="compositionally biased region" description="Basic and acidic residues" evidence="1">
    <location>
        <begin position="279"/>
        <end position="317"/>
    </location>
</feature>
<proteinExistence type="predicted"/>
<evidence type="ECO:0000313" key="3">
    <source>
        <dbReference type="Proteomes" id="UP000298138"/>
    </source>
</evidence>
<feature type="compositionally biased region" description="Polar residues" evidence="1">
    <location>
        <begin position="449"/>
        <end position="464"/>
    </location>
</feature>
<keyword evidence="3" id="KW-1185">Reference proteome</keyword>
<dbReference type="EMBL" id="ML220128">
    <property type="protein sequence ID" value="TGZ79844.1"/>
    <property type="molecule type" value="Genomic_DNA"/>
</dbReference>
<dbReference type="Proteomes" id="UP000298138">
    <property type="component" value="Unassembled WGS sequence"/>
</dbReference>
<organism evidence="2 3">
    <name type="scientific">Ascodesmis nigricans</name>
    <dbReference type="NCBI Taxonomy" id="341454"/>
    <lineage>
        <taxon>Eukaryota</taxon>
        <taxon>Fungi</taxon>
        <taxon>Dikarya</taxon>
        <taxon>Ascomycota</taxon>
        <taxon>Pezizomycotina</taxon>
        <taxon>Pezizomycetes</taxon>
        <taxon>Pezizales</taxon>
        <taxon>Ascodesmidaceae</taxon>
        <taxon>Ascodesmis</taxon>
    </lineage>
</organism>
<feature type="compositionally biased region" description="Polar residues" evidence="1">
    <location>
        <begin position="483"/>
        <end position="497"/>
    </location>
</feature>
<feature type="compositionally biased region" description="Basic and acidic residues" evidence="1">
    <location>
        <begin position="173"/>
        <end position="182"/>
    </location>
</feature>
<feature type="region of interest" description="Disordered" evidence="1">
    <location>
        <begin position="230"/>
        <end position="335"/>
    </location>
</feature>
<protein>
    <submittedName>
        <fullName evidence="2">Uncharacterized protein</fullName>
    </submittedName>
</protein>
<accession>A0A4S2MTM5</accession>
<feature type="compositionally biased region" description="Basic and acidic residues" evidence="1">
    <location>
        <begin position="240"/>
        <end position="272"/>
    </location>
</feature>
<dbReference type="AlphaFoldDB" id="A0A4S2MTM5"/>
<name>A0A4S2MTM5_9PEZI</name>
<evidence type="ECO:0000256" key="1">
    <source>
        <dbReference type="SAM" id="MobiDB-lite"/>
    </source>
</evidence>
<feature type="compositionally biased region" description="Pro residues" evidence="1">
    <location>
        <begin position="319"/>
        <end position="329"/>
    </location>
</feature>
<feature type="region of interest" description="Disordered" evidence="1">
    <location>
        <begin position="477"/>
        <end position="500"/>
    </location>
</feature>